<dbReference type="AlphaFoldDB" id="A0A1I5RX93"/>
<evidence type="ECO:0000313" key="4">
    <source>
        <dbReference type="Proteomes" id="UP000242243"/>
    </source>
</evidence>
<dbReference type="STRING" id="306540.SAMN05421839_13514"/>
<dbReference type="OrthoDB" id="2960905at2"/>
<keyword evidence="1" id="KW-0472">Membrane</keyword>
<keyword evidence="1" id="KW-1133">Transmembrane helix</keyword>
<dbReference type="EMBL" id="FOXC01000035">
    <property type="protein sequence ID" value="SFP62616.1"/>
    <property type="molecule type" value="Genomic_DNA"/>
</dbReference>
<protein>
    <submittedName>
        <fullName evidence="2">CdaA regulatory protein CdaR</fullName>
    </submittedName>
    <submittedName>
        <fullName evidence="3">YbbR domain-containing protein</fullName>
    </submittedName>
</protein>
<dbReference type="PANTHER" id="PTHR37804">
    <property type="entry name" value="CDAA REGULATORY PROTEIN CDAR"/>
    <property type="match status" value="1"/>
</dbReference>
<evidence type="ECO:0000256" key="1">
    <source>
        <dbReference type="SAM" id="Phobius"/>
    </source>
</evidence>
<sequence length="414" mass="45462">MNDWLNKPWVIRVISLFLAILTFLVISFDNQDTRSADVGSFDSIFNNSRESETLEDVPVNIVIDDEKYVVSGVPEVVTMSLAGTVSVIQSTVTQRNFDVYVDLEGLSPGTHTVPIKHDGVSSRIDVSFEPENIEVTIEERGSGTYDVVVDYSNLDQMPEGFEIESATVTPQQVEITSAQSVIDRISSVKAFVDVEGIEESMTLTDVPVRIYDNEGNQMNARIEPGTVTVDLEVINPSKEVPIDVTTTGELPDGVRLIETAAQAENVTVYAPSSQLEGIEQVEIEPIDLSEITETTTLEVTLLVPDNATSLSRETIEVTIEVEEETETTLDDVDITIDNVTDGLNATFVSPESGQIAVTFSGFPSDLEAMNVDQLDLVVNANNLEEGEHNRSLEYNQLDNIQITLPVEDVTIRIN</sequence>
<organism evidence="3 4">
    <name type="scientific">Halolactibacillus halophilus</name>
    <dbReference type="NCBI Taxonomy" id="306540"/>
    <lineage>
        <taxon>Bacteria</taxon>
        <taxon>Bacillati</taxon>
        <taxon>Bacillota</taxon>
        <taxon>Bacilli</taxon>
        <taxon>Bacillales</taxon>
        <taxon>Bacillaceae</taxon>
        <taxon>Halolactibacillus</taxon>
    </lineage>
</organism>
<keyword evidence="1" id="KW-0812">Transmembrane</keyword>
<reference evidence="2 5" key="2">
    <citation type="submission" date="2019-07" db="EMBL/GenBank/DDBJ databases">
        <title>Whole genome shotgun sequence of Halolactibacillus halophilus NBRC 100868.</title>
        <authorList>
            <person name="Hosoyama A."/>
            <person name="Uohara A."/>
            <person name="Ohji S."/>
            <person name="Ichikawa N."/>
        </authorList>
    </citation>
    <scope>NUCLEOTIDE SEQUENCE [LARGE SCALE GENOMIC DNA]</scope>
    <source>
        <strain evidence="2 5">NBRC 100868</strain>
    </source>
</reference>
<dbReference type="RefSeq" id="WP_089833214.1">
    <property type="nucleotide sequence ID" value="NZ_BJWI01000063.1"/>
</dbReference>
<dbReference type="Proteomes" id="UP000242243">
    <property type="component" value="Unassembled WGS sequence"/>
</dbReference>
<evidence type="ECO:0000313" key="2">
    <source>
        <dbReference type="EMBL" id="GEM02809.1"/>
    </source>
</evidence>
<dbReference type="Gene3D" id="2.170.120.30">
    <property type="match status" value="2"/>
</dbReference>
<proteinExistence type="predicted"/>
<name>A0A1I5RX93_9BACI</name>
<reference evidence="3 4" key="1">
    <citation type="submission" date="2016-10" db="EMBL/GenBank/DDBJ databases">
        <authorList>
            <person name="de Groot N.N."/>
        </authorList>
    </citation>
    <scope>NUCLEOTIDE SEQUENCE [LARGE SCALE GENOMIC DNA]</scope>
    <source>
        <strain evidence="3 4">DSM 17073</strain>
    </source>
</reference>
<feature type="transmembrane region" description="Helical" evidence="1">
    <location>
        <begin position="9"/>
        <end position="28"/>
    </location>
</feature>
<dbReference type="Gene3D" id="2.170.120.40">
    <property type="entry name" value="YbbR-like domain"/>
    <property type="match status" value="2"/>
</dbReference>
<dbReference type="PANTHER" id="PTHR37804:SF1">
    <property type="entry name" value="CDAA REGULATORY PROTEIN CDAR"/>
    <property type="match status" value="1"/>
</dbReference>
<evidence type="ECO:0000313" key="3">
    <source>
        <dbReference type="EMBL" id="SFP62616.1"/>
    </source>
</evidence>
<evidence type="ECO:0000313" key="5">
    <source>
        <dbReference type="Proteomes" id="UP000321547"/>
    </source>
</evidence>
<dbReference type="EMBL" id="BJWI01000063">
    <property type="protein sequence ID" value="GEM02809.1"/>
    <property type="molecule type" value="Genomic_DNA"/>
</dbReference>
<dbReference type="Proteomes" id="UP000321547">
    <property type="component" value="Unassembled WGS sequence"/>
</dbReference>
<gene>
    <name evidence="2" type="primary">cdaR</name>
    <name evidence="2" type="ORF">HHA03_23410</name>
    <name evidence="3" type="ORF">SAMN05421839_13514</name>
</gene>
<dbReference type="Pfam" id="PF07949">
    <property type="entry name" value="YbbR"/>
    <property type="match status" value="3"/>
</dbReference>
<accession>A0A1I5RX93</accession>
<dbReference type="InterPro" id="IPR012505">
    <property type="entry name" value="YbbR"/>
</dbReference>
<keyword evidence="5" id="KW-1185">Reference proteome</keyword>
<dbReference type="InterPro" id="IPR053154">
    <property type="entry name" value="c-di-AMP_regulator"/>
</dbReference>